<dbReference type="EMBL" id="UINC01000684">
    <property type="protein sequence ID" value="SUZ59531.1"/>
    <property type="molecule type" value="Genomic_DNA"/>
</dbReference>
<proteinExistence type="predicted"/>
<sequence length="45" mass="5134">VELVDTQDLKSCVHKSVPVRVRGAAPEYTTPNRESQTYRPSFEEL</sequence>
<feature type="region of interest" description="Disordered" evidence="1">
    <location>
        <begin position="23"/>
        <end position="45"/>
    </location>
</feature>
<dbReference type="AlphaFoldDB" id="A0A381NY29"/>
<feature type="non-terminal residue" evidence="2">
    <location>
        <position position="1"/>
    </location>
</feature>
<protein>
    <submittedName>
        <fullName evidence="2">Uncharacterized protein</fullName>
    </submittedName>
</protein>
<organism evidence="2">
    <name type="scientific">marine metagenome</name>
    <dbReference type="NCBI Taxonomy" id="408172"/>
    <lineage>
        <taxon>unclassified sequences</taxon>
        <taxon>metagenomes</taxon>
        <taxon>ecological metagenomes</taxon>
    </lineage>
</organism>
<accession>A0A381NY29</accession>
<name>A0A381NY29_9ZZZZ</name>
<feature type="compositionally biased region" description="Polar residues" evidence="1">
    <location>
        <begin position="29"/>
        <end position="39"/>
    </location>
</feature>
<evidence type="ECO:0000256" key="1">
    <source>
        <dbReference type="SAM" id="MobiDB-lite"/>
    </source>
</evidence>
<reference evidence="2" key="1">
    <citation type="submission" date="2018-05" db="EMBL/GenBank/DDBJ databases">
        <authorList>
            <person name="Lanie J.A."/>
            <person name="Ng W.-L."/>
            <person name="Kazmierczak K.M."/>
            <person name="Andrzejewski T.M."/>
            <person name="Davidsen T.M."/>
            <person name="Wayne K.J."/>
            <person name="Tettelin H."/>
            <person name="Glass J.I."/>
            <person name="Rusch D."/>
            <person name="Podicherti R."/>
            <person name="Tsui H.-C.T."/>
            <person name="Winkler M.E."/>
        </authorList>
    </citation>
    <scope>NUCLEOTIDE SEQUENCE</scope>
</reference>
<evidence type="ECO:0000313" key="2">
    <source>
        <dbReference type="EMBL" id="SUZ59531.1"/>
    </source>
</evidence>
<gene>
    <name evidence="2" type="ORF">METZ01_LOCUS12385</name>
</gene>